<dbReference type="GO" id="GO:0000428">
    <property type="term" value="C:DNA-directed RNA polymerase complex"/>
    <property type="evidence" value="ECO:0007669"/>
    <property type="project" value="UniProtKB-KW"/>
</dbReference>
<keyword evidence="2" id="KW-0240">DNA-directed RNA polymerase</keyword>
<gene>
    <name evidence="2" type="ORF">J2T19_004633</name>
</gene>
<dbReference type="SUPFAM" id="SSF88659">
    <property type="entry name" value="Sigma3 and sigma4 domains of RNA polymerase sigma factors"/>
    <property type="match status" value="1"/>
</dbReference>
<proteinExistence type="predicted"/>
<sequence length="112" mass="13605">MQNEQTVFERYRREIYRIGWRVQYRARKIKQRELPMYDGELFNQSFTVPVDDRIIIEQLINTLPMNGREILHKIYFEGYTEAEVARHLNISQQAVNKWKRKMLNLLSQKVSS</sequence>
<evidence type="ECO:0000313" key="3">
    <source>
        <dbReference type="Proteomes" id="UP001233836"/>
    </source>
</evidence>
<feature type="domain" description="RNA polymerase sigma factor 70 region 4 type 2" evidence="1">
    <location>
        <begin position="55"/>
        <end position="99"/>
    </location>
</feature>
<protein>
    <submittedName>
        <fullName evidence="2">DNA-directed RNA polymerase specialized sigma24 family protein</fullName>
    </submittedName>
</protein>
<dbReference type="InterPro" id="IPR013324">
    <property type="entry name" value="RNA_pol_sigma_r3/r4-like"/>
</dbReference>
<dbReference type="Proteomes" id="UP001233836">
    <property type="component" value="Unassembled WGS sequence"/>
</dbReference>
<evidence type="ECO:0000259" key="1">
    <source>
        <dbReference type="Pfam" id="PF08281"/>
    </source>
</evidence>
<dbReference type="InterPro" id="IPR036388">
    <property type="entry name" value="WH-like_DNA-bd_sf"/>
</dbReference>
<dbReference type="Pfam" id="PF08281">
    <property type="entry name" value="Sigma70_r4_2"/>
    <property type="match status" value="1"/>
</dbReference>
<dbReference type="Gene3D" id="1.10.10.10">
    <property type="entry name" value="Winged helix-like DNA-binding domain superfamily/Winged helix DNA-binding domain"/>
    <property type="match status" value="1"/>
</dbReference>
<name>A0ABT9WIP1_9BACL</name>
<dbReference type="EMBL" id="JAUSTI010000016">
    <property type="protein sequence ID" value="MDQ0173141.1"/>
    <property type="molecule type" value="Genomic_DNA"/>
</dbReference>
<reference evidence="2 3" key="1">
    <citation type="submission" date="2023-07" db="EMBL/GenBank/DDBJ databases">
        <title>Sorghum-associated microbial communities from plants grown in Nebraska, USA.</title>
        <authorList>
            <person name="Schachtman D."/>
        </authorList>
    </citation>
    <scope>NUCLEOTIDE SEQUENCE [LARGE SCALE GENOMIC DNA]</scope>
    <source>
        <strain evidence="2 3">DS1314</strain>
    </source>
</reference>
<accession>A0ABT9WIP1</accession>
<dbReference type="InterPro" id="IPR013249">
    <property type="entry name" value="RNA_pol_sigma70_r4_t2"/>
</dbReference>
<evidence type="ECO:0000313" key="2">
    <source>
        <dbReference type="EMBL" id="MDQ0173141.1"/>
    </source>
</evidence>
<keyword evidence="3" id="KW-1185">Reference proteome</keyword>
<comment type="caution">
    <text evidence="2">The sequence shown here is derived from an EMBL/GenBank/DDBJ whole genome shotgun (WGS) entry which is preliminary data.</text>
</comment>
<keyword evidence="2" id="KW-0804">Transcription</keyword>
<organism evidence="2 3">
    <name type="scientific">Paenibacillus tundrae</name>
    <dbReference type="NCBI Taxonomy" id="528187"/>
    <lineage>
        <taxon>Bacteria</taxon>
        <taxon>Bacillati</taxon>
        <taxon>Bacillota</taxon>
        <taxon>Bacilli</taxon>
        <taxon>Bacillales</taxon>
        <taxon>Paenibacillaceae</taxon>
        <taxon>Paenibacillus</taxon>
    </lineage>
</organism>